<feature type="domain" description="Alcohol dehydrogenase-like N-terminal" evidence="2">
    <location>
        <begin position="32"/>
        <end position="93"/>
    </location>
</feature>
<proteinExistence type="predicted"/>
<dbReference type="EMBL" id="ML992620">
    <property type="protein sequence ID" value="KAF2218119.1"/>
    <property type="molecule type" value="Genomic_DNA"/>
</dbReference>
<organism evidence="3 4">
    <name type="scientific">Elsinoe ampelina</name>
    <dbReference type="NCBI Taxonomy" id="302913"/>
    <lineage>
        <taxon>Eukaryota</taxon>
        <taxon>Fungi</taxon>
        <taxon>Dikarya</taxon>
        <taxon>Ascomycota</taxon>
        <taxon>Pezizomycotina</taxon>
        <taxon>Dothideomycetes</taxon>
        <taxon>Dothideomycetidae</taxon>
        <taxon>Myriangiales</taxon>
        <taxon>Elsinoaceae</taxon>
        <taxon>Elsinoe</taxon>
    </lineage>
</organism>
<evidence type="ECO:0000259" key="2">
    <source>
        <dbReference type="Pfam" id="PF08240"/>
    </source>
</evidence>
<sequence length="113" mass="12172">MSGETKAWVFNHEGYPRALRLSTVPIKTSLGTNEVRVKVKAAAINPVDIQLMNFPLWPYLPASIAAPEHGVAADFSGIVEAAGEDSGYKKGDEYSPDNPIPPSHHPLPSPTTH</sequence>
<dbReference type="AlphaFoldDB" id="A0A6A6FXI7"/>
<dbReference type="Pfam" id="PF08240">
    <property type="entry name" value="ADH_N"/>
    <property type="match status" value="1"/>
</dbReference>
<feature type="compositionally biased region" description="Pro residues" evidence="1">
    <location>
        <begin position="98"/>
        <end position="113"/>
    </location>
</feature>
<dbReference type="InterPro" id="IPR013154">
    <property type="entry name" value="ADH-like_N"/>
</dbReference>
<dbReference type="SUPFAM" id="SSF50129">
    <property type="entry name" value="GroES-like"/>
    <property type="match status" value="1"/>
</dbReference>
<evidence type="ECO:0000256" key="1">
    <source>
        <dbReference type="SAM" id="MobiDB-lite"/>
    </source>
</evidence>
<dbReference type="InterPro" id="IPR011032">
    <property type="entry name" value="GroES-like_sf"/>
</dbReference>
<name>A0A6A6FXI7_9PEZI</name>
<keyword evidence="4" id="KW-1185">Reference proteome</keyword>
<dbReference type="Gene3D" id="3.90.180.10">
    <property type="entry name" value="Medium-chain alcohol dehydrogenases, catalytic domain"/>
    <property type="match status" value="1"/>
</dbReference>
<accession>A0A6A6FXI7</accession>
<evidence type="ECO:0000313" key="3">
    <source>
        <dbReference type="EMBL" id="KAF2218119.1"/>
    </source>
</evidence>
<gene>
    <name evidence="3" type="ORF">BDZ85DRAFT_286642</name>
</gene>
<reference evidence="4" key="1">
    <citation type="journal article" date="2020" name="Stud. Mycol.">
        <title>101 Dothideomycetes genomes: A test case for predicting lifestyles and emergence of pathogens.</title>
        <authorList>
            <person name="Haridas S."/>
            <person name="Albert R."/>
            <person name="Binder M."/>
            <person name="Bloem J."/>
            <person name="LaButti K."/>
            <person name="Salamov A."/>
            <person name="Andreopoulos B."/>
            <person name="Baker S."/>
            <person name="Barry K."/>
            <person name="Bills G."/>
            <person name="Bluhm B."/>
            <person name="Cannon C."/>
            <person name="Castanera R."/>
            <person name="Culley D."/>
            <person name="Daum C."/>
            <person name="Ezra D."/>
            <person name="Gonzalez J."/>
            <person name="Henrissat B."/>
            <person name="Kuo A."/>
            <person name="Liang C."/>
            <person name="Lipzen A."/>
            <person name="Lutzoni F."/>
            <person name="Magnuson J."/>
            <person name="Mondo S."/>
            <person name="Nolan M."/>
            <person name="Ohm R."/>
            <person name="Pangilinan J."/>
            <person name="Park H.-J."/>
            <person name="Ramirez L."/>
            <person name="Alfaro M."/>
            <person name="Sun H."/>
            <person name="Tritt A."/>
            <person name="Yoshinaga Y."/>
            <person name="Zwiers L.-H."/>
            <person name="Turgeon B."/>
            <person name="Goodwin S."/>
            <person name="Spatafora J."/>
            <person name="Crous P."/>
            <person name="Grigoriev I."/>
        </authorList>
    </citation>
    <scope>NUCLEOTIDE SEQUENCE [LARGE SCALE GENOMIC DNA]</scope>
    <source>
        <strain evidence="4">CECT 20119</strain>
    </source>
</reference>
<protein>
    <recommendedName>
        <fullName evidence="2">Alcohol dehydrogenase-like N-terminal domain-containing protein</fullName>
    </recommendedName>
</protein>
<dbReference type="OrthoDB" id="201656at2759"/>
<dbReference type="Proteomes" id="UP000799538">
    <property type="component" value="Unassembled WGS sequence"/>
</dbReference>
<evidence type="ECO:0000313" key="4">
    <source>
        <dbReference type="Proteomes" id="UP000799538"/>
    </source>
</evidence>
<feature type="region of interest" description="Disordered" evidence="1">
    <location>
        <begin position="86"/>
        <end position="113"/>
    </location>
</feature>